<keyword evidence="1" id="KW-0175">Coiled coil</keyword>
<feature type="non-terminal residue" evidence="3">
    <location>
        <position position="246"/>
    </location>
</feature>
<reference evidence="3" key="1">
    <citation type="journal article" date="2015" name="Nature">
        <title>Complex archaea that bridge the gap between prokaryotes and eukaryotes.</title>
        <authorList>
            <person name="Spang A."/>
            <person name="Saw J.H."/>
            <person name="Jorgensen S.L."/>
            <person name="Zaremba-Niedzwiedzka K."/>
            <person name="Martijn J."/>
            <person name="Lind A.E."/>
            <person name="van Eijk R."/>
            <person name="Schleper C."/>
            <person name="Guy L."/>
            <person name="Ettema T.J."/>
        </authorList>
    </citation>
    <scope>NUCLEOTIDE SEQUENCE</scope>
</reference>
<feature type="coiled-coil region" evidence="1">
    <location>
        <begin position="25"/>
        <end position="52"/>
    </location>
</feature>
<evidence type="ECO:0000256" key="1">
    <source>
        <dbReference type="SAM" id="Coils"/>
    </source>
</evidence>
<name>A0A0F9K1Q0_9ZZZZ</name>
<comment type="caution">
    <text evidence="3">The sequence shown here is derived from an EMBL/GenBank/DDBJ whole genome shotgun (WGS) entry which is preliminary data.</text>
</comment>
<sequence>MNSEDENNNSIKELIKNKIKDKIKKELLEEIYNELQLEEDELTDEISDMLTQKSTDKLKITHSVKNTHKTEKKIEFETNTLEEIPKEIYISVKTILKVASHSLKYANSKIPKKKWVEVIGLLAGKLDDTGIVHIEDAFPMGHGTAVYAEIKDYKNYTRAYHDIKKQKLFICGWFHSHPALSCFMSNEDMGTQARYQKLWDKSVALVIDPYQIDGKSTGFEIYRADLKTHTWYPLVYGIKGDLDIKM</sequence>
<dbReference type="AlphaFoldDB" id="A0A0F9K1Q0"/>
<dbReference type="Gene3D" id="3.40.140.10">
    <property type="entry name" value="Cytidine Deaminase, domain 2"/>
    <property type="match status" value="1"/>
</dbReference>
<evidence type="ECO:0000313" key="3">
    <source>
        <dbReference type="EMBL" id="KKM68616.1"/>
    </source>
</evidence>
<dbReference type="GO" id="GO:0008237">
    <property type="term" value="F:metallopeptidase activity"/>
    <property type="evidence" value="ECO:0007669"/>
    <property type="project" value="InterPro"/>
</dbReference>
<accession>A0A0F9K1Q0</accession>
<dbReference type="SMART" id="SM00232">
    <property type="entry name" value="JAB_MPN"/>
    <property type="match status" value="1"/>
</dbReference>
<gene>
    <name evidence="3" type="ORF">LCGC14_1459140</name>
</gene>
<evidence type="ECO:0000259" key="2">
    <source>
        <dbReference type="PROSITE" id="PS50249"/>
    </source>
</evidence>
<dbReference type="PROSITE" id="PS50249">
    <property type="entry name" value="MPN"/>
    <property type="match status" value="1"/>
</dbReference>
<proteinExistence type="predicted"/>
<organism evidence="3">
    <name type="scientific">marine sediment metagenome</name>
    <dbReference type="NCBI Taxonomy" id="412755"/>
    <lineage>
        <taxon>unclassified sequences</taxon>
        <taxon>metagenomes</taxon>
        <taxon>ecological metagenomes</taxon>
    </lineage>
</organism>
<dbReference type="InterPro" id="IPR000555">
    <property type="entry name" value="JAMM/MPN+_dom"/>
</dbReference>
<dbReference type="InterPro" id="IPR050242">
    <property type="entry name" value="JAMM_MPN+_peptidase_M67A"/>
</dbReference>
<feature type="domain" description="MPN" evidence="2">
    <location>
        <begin position="88"/>
        <end position="228"/>
    </location>
</feature>
<dbReference type="EMBL" id="LAZR01010137">
    <property type="protein sequence ID" value="KKM68616.1"/>
    <property type="molecule type" value="Genomic_DNA"/>
</dbReference>
<dbReference type="SUPFAM" id="SSF102712">
    <property type="entry name" value="JAB1/MPN domain"/>
    <property type="match status" value="1"/>
</dbReference>
<dbReference type="InterPro" id="IPR037518">
    <property type="entry name" value="MPN"/>
</dbReference>
<protein>
    <recommendedName>
        <fullName evidence="2">MPN domain-containing protein</fullName>
    </recommendedName>
</protein>
<dbReference type="PANTHER" id="PTHR10410">
    <property type="entry name" value="EUKARYOTIC TRANSLATION INITIATION FACTOR 3 -RELATED"/>
    <property type="match status" value="1"/>
</dbReference>
<dbReference type="Pfam" id="PF01398">
    <property type="entry name" value="JAB"/>
    <property type="match status" value="1"/>
</dbReference>